<dbReference type="Proteomes" id="UP000010482">
    <property type="component" value="Chromosome"/>
</dbReference>
<reference evidence="3" key="1">
    <citation type="submission" date="2012-04" db="EMBL/GenBank/DDBJ databases">
        <title>Finished genome of Dactylococcopsis salina PCC 8305.</title>
        <authorList>
            <consortium name="US DOE Joint Genome Institute"/>
            <person name="Gugger M."/>
            <person name="Coursin T."/>
            <person name="Rippka R."/>
            <person name="Tandeau De Marsac N."/>
            <person name="Huntemann M."/>
            <person name="Wei C.-L."/>
            <person name="Han J."/>
            <person name="Detter J.C."/>
            <person name="Han C."/>
            <person name="Tapia R."/>
            <person name="Daligault H."/>
            <person name="Chen A."/>
            <person name="Krypides N."/>
            <person name="Mavromatis K."/>
            <person name="Markowitz V."/>
            <person name="Szeto E."/>
            <person name="Ivanova N."/>
            <person name="Ovchinnikova G."/>
            <person name="Pagani I."/>
            <person name="Pati A."/>
            <person name="Goodwin L."/>
            <person name="Peters L."/>
            <person name="Pitluck S."/>
            <person name="Woyke T."/>
            <person name="Kerfeld C."/>
        </authorList>
    </citation>
    <scope>NUCLEOTIDE SEQUENCE [LARGE SCALE GENOMIC DNA]</scope>
    <source>
        <strain evidence="3">PCC 8305</strain>
    </source>
</reference>
<dbReference type="eggNOG" id="COG0457">
    <property type="taxonomic scope" value="Bacteria"/>
</dbReference>
<keyword evidence="2" id="KW-0472">Membrane</keyword>
<dbReference type="Gene3D" id="1.25.40.10">
    <property type="entry name" value="Tetratricopeptide repeat domain"/>
    <property type="match status" value="1"/>
</dbReference>
<keyword evidence="2" id="KW-1133">Transmembrane helix</keyword>
<dbReference type="STRING" id="13035.Dacsa_0567"/>
<accession>K9YSM9</accession>
<evidence type="ECO:0000313" key="4">
    <source>
        <dbReference type="Proteomes" id="UP000010482"/>
    </source>
</evidence>
<keyword evidence="2" id="KW-0812">Transmembrane</keyword>
<proteinExistence type="predicted"/>
<dbReference type="KEGG" id="dsl:Dacsa_0567"/>
<dbReference type="PATRIC" id="fig|13035.3.peg.643"/>
<evidence type="ECO:0000256" key="2">
    <source>
        <dbReference type="SAM" id="Phobius"/>
    </source>
</evidence>
<name>K9YSM9_DACS8</name>
<feature type="region of interest" description="Disordered" evidence="1">
    <location>
        <begin position="115"/>
        <end position="143"/>
    </location>
</feature>
<keyword evidence="4" id="KW-1185">Reference proteome</keyword>
<gene>
    <name evidence="3" type="ORF">Dacsa_0567</name>
</gene>
<dbReference type="PANTHER" id="PTHR36761">
    <property type="entry name" value="ORF03 PROTEIN"/>
    <property type="match status" value="1"/>
</dbReference>
<dbReference type="HOGENOM" id="CLU_107610_0_0_3"/>
<dbReference type="PANTHER" id="PTHR36761:SF2">
    <property type="entry name" value="ORF03 PROTEIN"/>
    <property type="match status" value="1"/>
</dbReference>
<protein>
    <recommendedName>
        <fullName evidence="5">Tetratricopeptide repeat protein</fullName>
    </recommendedName>
</protein>
<dbReference type="AlphaFoldDB" id="K9YSM9"/>
<dbReference type="RefSeq" id="WP_015228358.1">
    <property type="nucleotide sequence ID" value="NC_019780.1"/>
</dbReference>
<feature type="transmembrane region" description="Helical" evidence="2">
    <location>
        <begin position="153"/>
        <end position="170"/>
    </location>
</feature>
<sequence length="171" mass="19924">MSEKQEDFKQAYYKGKLALERGRYRISIEQLEMAKKLSNPYSKMGGEVRIWLVSAYQAANQMQSAIELCQDLIKHPSSDIRKQSERILYILKAPALKRPEEWLTKIPDLSQLSEEEETKTRYRPVGSSKPRQRKKLEPKPIDPSEINTKDNQFVWVALIAIVILFIVFLAR</sequence>
<dbReference type="InterPro" id="IPR011990">
    <property type="entry name" value="TPR-like_helical_dom_sf"/>
</dbReference>
<organism evidence="3 4">
    <name type="scientific">Dactylococcopsis salina (strain PCC 8305)</name>
    <name type="common">Myxobactron salinum</name>
    <dbReference type="NCBI Taxonomy" id="13035"/>
    <lineage>
        <taxon>Bacteria</taxon>
        <taxon>Bacillati</taxon>
        <taxon>Cyanobacteriota</taxon>
        <taxon>Cyanophyceae</taxon>
        <taxon>Nodosilineales</taxon>
        <taxon>Cymatolegaceae</taxon>
        <taxon>Dactylococcopsis</taxon>
    </lineage>
</organism>
<dbReference type="OrthoDB" id="510804at2"/>
<evidence type="ECO:0008006" key="5">
    <source>
        <dbReference type="Google" id="ProtNLM"/>
    </source>
</evidence>
<evidence type="ECO:0000313" key="3">
    <source>
        <dbReference type="EMBL" id="AFZ49345.1"/>
    </source>
</evidence>
<dbReference type="EMBL" id="CP003944">
    <property type="protein sequence ID" value="AFZ49345.1"/>
    <property type="molecule type" value="Genomic_DNA"/>
</dbReference>
<evidence type="ECO:0000256" key="1">
    <source>
        <dbReference type="SAM" id="MobiDB-lite"/>
    </source>
</evidence>